<evidence type="ECO:0000259" key="1">
    <source>
        <dbReference type="Pfam" id="PF23673"/>
    </source>
</evidence>
<gene>
    <name evidence="2" type="ORF">CAEBREN_29483</name>
</gene>
<dbReference type="InParanoid" id="G0P762"/>
<reference evidence="3" key="1">
    <citation type="submission" date="2011-07" db="EMBL/GenBank/DDBJ databases">
        <authorList>
            <consortium name="Caenorhabditis brenneri Sequencing and Analysis Consortium"/>
            <person name="Wilson R.K."/>
        </authorList>
    </citation>
    <scope>NUCLEOTIDE SEQUENCE [LARGE SCALE GENOMIC DNA]</scope>
    <source>
        <strain evidence="3">PB2801</strain>
    </source>
</reference>
<sequence>MNGGYWNQLGTGIVNYFQLSGNVEYKWSIDYHYSSNTSQIIEHRVYGSFYHDFLPFIN</sequence>
<dbReference type="InterPro" id="IPR055578">
    <property type="entry name" value="DUF7154"/>
</dbReference>
<name>G0P762_CAEBE</name>
<evidence type="ECO:0000313" key="2">
    <source>
        <dbReference type="EMBL" id="EGT46836.1"/>
    </source>
</evidence>
<dbReference type="AlphaFoldDB" id="G0P762"/>
<proteinExistence type="predicted"/>
<feature type="domain" description="DUF7154" evidence="1">
    <location>
        <begin position="10"/>
        <end position="47"/>
    </location>
</feature>
<accession>G0P762</accession>
<dbReference type="Proteomes" id="UP000008068">
    <property type="component" value="Unassembled WGS sequence"/>
</dbReference>
<dbReference type="HOGENOM" id="CLU_206123_0_0_1"/>
<organism evidence="3">
    <name type="scientific">Caenorhabditis brenneri</name>
    <name type="common">Nematode worm</name>
    <dbReference type="NCBI Taxonomy" id="135651"/>
    <lineage>
        <taxon>Eukaryota</taxon>
        <taxon>Metazoa</taxon>
        <taxon>Ecdysozoa</taxon>
        <taxon>Nematoda</taxon>
        <taxon>Chromadorea</taxon>
        <taxon>Rhabditida</taxon>
        <taxon>Rhabditina</taxon>
        <taxon>Rhabditomorpha</taxon>
        <taxon>Rhabditoidea</taxon>
        <taxon>Rhabditidae</taxon>
        <taxon>Peloderinae</taxon>
        <taxon>Caenorhabditis</taxon>
    </lineage>
</organism>
<evidence type="ECO:0000313" key="3">
    <source>
        <dbReference type="Proteomes" id="UP000008068"/>
    </source>
</evidence>
<dbReference type="EMBL" id="GL380108">
    <property type="protein sequence ID" value="EGT46836.1"/>
    <property type="molecule type" value="Genomic_DNA"/>
</dbReference>
<keyword evidence="3" id="KW-1185">Reference proteome</keyword>
<dbReference type="Pfam" id="PF23673">
    <property type="entry name" value="DUF7154"/>
    <property type="match status" value="1"/>
</dbReference>
<protein>
    <recommendedName>
        <fullName evidence="1">DUF7154 domain-containing protein</fullName>
    </recommendedName>
</protein>